<dbReference type="Proteomes" id="UP000584374">
    <property type="component" value="Unassembled WGS sequence"/>
</dbReference>
<evidence type="ECO:0000313" key="3">
    <source>
        <dbReference type="Proteomes" id="UP000584374"/>
    </source>
</evidence>
<organism evidence="2 3">
    <name type="scientific">Saccharopolyspora phatthalungensis</name>
    <dbReference type="NCBI Taxonomy" id="664693"/>
    <lineage>
        <taxon>Bacteria</taxon>
        <taxon>Bacillati</taxon>
        <taxon>Actinomycetota</taxon>
        <taxon>Actinomycetes</taxon>
        <taxon>Pseudonocardiales</taxon>
        <taxon>Pseudonocardiaceae</taxon>
        <taxon>Saccharopolyspora</taxon>
    </lineage>
</organism>
<sequence>MNARRPPRTQNAHRAKAIRRKQYRALSEVSAAD</sequence>
<dbReference type="AlphaFoldDB" id="A0A840QEX0"/>
<protein>
    <submittedName>
        <fullName evidence="2">Uncharacterized protein</fullName>
    </submittedName>
</protein>
<name>A0A840QEX0_9PSEU</name>
<comment type="caution">
    <text evidence="2">The sequence shown here is derived from an EMBL/GenBank/DDBJ whole genome shotgun (WGS) entry which is preliminary data.</text>
</comment>
<dbReference type="EMBL" id="JACHIW010000002">
    <property type="protein sequence ID" value="MBB5159364.1"/>
    <property type="molecule type" value="Genomic_DNA"/>
</dbReference>
<keyword evidence="3" id="KW-1185">Reference proteome</keyword>
<feature type="region of interest" description="Disordered" evidence="1">
    <location>
        <begin position="1"/>
        <end position="33"/>
    </location>
</feature>
<evidence type="ECO:0000256" key="1">
    <source>
        <dbReference type="SAM" id="MobiDB-lite"/>
    </source>
</evidence>
<reference evidence="2 3" key="1">
    <citation type="submission" date="2020-08" db="EMBL/GenBank/DDBJ databases">
        <title>Sequencing the genomes of 1000 actinobacteria strains.</title>
        <authorList>
            <person name="Klenk H.-P."/>
        </authorList>
    </citation>
    <scope>NUCLEOTIDE SEQUENCE [LARGE SCALE GENOMIC DNA]</scope>
    <source>
        <strain evidence="2 3">DSM 45584</strain>
    </source>
</reference>
<feature type="compositionally biased region" description="Basic residues" evidence="1">
    <location>
        <begin position="1"/>
        <end position="23"/>
    </location>
</feature>
<proteinExistence type="predicted"/>
<accession>A0A840QEX0</accession>
<evidence type="ECO:0000313" key="2">
    <source>
        <dbReference type="EMBL" id="MBB5159364.1"/>
    </source>
</evidence>
<gene>
    <name evidence="2" type="ORF">BJ970_006963</name>
</gene>